<gene>
    <name evidence="3" type="ORF">GC106_10650</name>
</gene>
<name>A0ABX2EXU1_9PSEU</name>
<keyword evidence="1" id="KW-0812">Transmembrane</keyword>
<dbReference type="InterPro" id="IPR043128">
    <property type="entry name" value="Rev_trsase/Diguanyl_cyclase"/>
</dbReference>
<evidence type="ECO:0000259" key="2">
    <source>
        <dbReference type="PROSITE" id="PS50887"/>
    </source>
</evidence>
<feature type="transmembrane region" description="Helical" evidence="1">
    <location>
        <begin position="216"/>
        <end position="243"/>
    </location>
</feature>
<feature type="transmembrane region" description="Helical" evidence="1">
    <location>
        <begin position="140"/>
        <end position="158"/>
    </location>
</feature>
<dbReference type="InterPro" id="IPR050469">
    <property type="entry name" value="Diguanylate_Cyclase"/>
</dbReference>
<dbReference type="SUPFAM" id="SSF55073">
    <property type="entry name" value="Nucleotide cyclase"/>
    <property type="match status" value="1"/>
</dbReference>
<evidence type="ECO:0000256" key="1">
    <source>
        <dbReference type="SAM" id="Phobius"/>
    </source>
</evidence>
<feature type="transmembrane region" description="Helical" evidence="1">
    <location>
        <begin position="95"/>
        <end position="120"/>
    </location>
</feature>
<reference evidence="3 4" key="1">
    <citation type="submission" date="2020-01" db="EMBL/GenBank/DDBJ databases">
        <title>Kibdelosporangium persica a novel Actinomycetes from a hot desert in Iran.</title>
        <authorList>
            <person name="Safaei N."/>
            <person name="Zaburannyi N."/>
            <person name="Mueller R."/>
            <person name="Wink J."/>
        </authorList>
    </citation>
    <scope>NUCLEOTIDE SEQUENCE [LARGE SCALE GENOMIC DNA]</scope>
    <source>
        <strain evidence="3 4">4NS15</strain>
    </source>
</reference>
<dbReference type="SMART" id="SM00267">
    <property type="entry name" value="GGDEF"/>
    <property type="match status" value="1"/>
</dbReference>
<keyword evidence="4" id="KW-1185">Reference proteome</keyword>
<dbReference type="CDD" id="cd01949">
    <property type="entry name" value="GGDEF"/>
    <property type="match status" value="1"/>
</dbReference>
<protein>
    <submittedName>
        <fullName evidence="3">GGDEF domain-containing diguanylate cyclase</fullName>
    </submittedName>
</protein>
<evidence type="ECO:0000313" key="4">
    <source>
        <dbReference type="Proteomes" id="UP000763557"/>
    </source>
</evidence>
<dbReference type="InterPro" id="IPR029787">
    <property type="entry name" value="Nucleotide_cyclase"/>
</dbReference>
<dbReference type="Gene3D" id="3.30.70.270">
    <property type="match status" value="1"/>
</dbReference>
<evidence type="ECO:0000313" key="3">
    <source>
        <dbReference type="EMBL" id="NRN63863.1"/>
    </source>
</evidence>
<dbReference type="InterPro" id="IPR000160">
    <property type="entry name" value="GGDEF_dom"/>
</dbReference>
<keyword evidence="1" id="KW-1133">Transmembrane helix</keyword>
<dbReference type="RefSeq" id="WP_173125088.1">
    <property type="nucleotide sequence ID" value="NZ_CBCSGW010000043.1"/>
</dbReference>
<feature type="transmembrane region" description="Helical" evidence="1">
    <location>
        <begin position="28"/>
        <end position="51"/>
    </location>
</feature>
<accession>A0ABX2EXU1</accession>
<feature type="transmembrane region" description="Helical" evidence="1">
    <location>
        <begin position="170"/>
        <end position="196"/>
    </location>
</feature>
<dbReference type="PANTHER" id="PTHR45138:SF9">
    <property type="entry name" value="DIGUANYLATE CYCLASE DGCM-RELATED"/>
    <property type="match status" value="1"/>
</dbReference>
<keyword evidence="1" id="KW-0472">Membrane</keyword>
<sequence>MNRQAEDPPRRRWVAIRDWALWKRPRHWVYFTLSTEAVTLGLTIAAFLVFPITTRDMGVFALLAVLGLVHTEATRKIERMRRTLNVTPHINMTSVWMLPAALLLPPPLVAVLAAVFYAHLGVRSWGNLKHVAAHKTVTNATTMILSCYAALFAASFFLSGPIDTTVDIEAVAIAVIVGVVVHFAAALAVTVVALYLAEPDKATPERLLGSYDDNALELTTLCLGGLMVLVLLHQPMLSVLMFFPMFVLQRSMLAKQLEEMASKDLKTGLLNAVTWHNRGEREVSRAARTSTEFSVLMIDLDYFKKINDSYGHLAGDDMLIALADLLKRETRSHDLVGRFGGEEFVVLLAGASELEALAAAERIRGLITELVVSTQTNDGSPVTITERTASIGVAAYPNAGLTLDEVLAAADAAVYVAKEGGRNRVVGTANREALAPRLVSVTALMMS</sequence>
<dbReference type="PROSITE" id="PS50887">
    <property type="entry name" value="GGDEF"/>
    <property type="match status" value="1"/>
</dbReference>
<dbReference type="PANTHER" id="PTHR45138">
    <property type="entry name" value="REGULATORY COMPONENTS OF SENSORY TRANSDUCTION SYSTEM"/>
    <property type="match status" value="1"/>
</dbReference>
<comment type="caution">
    <text evidence="3">The sequence shown here is derived from an EMBL/GenBank/DDBJ whole genome shotgun (WGS) entry which is preliminary data.</text>
</comment>
<proteinExistence type="predicted"/>
<feature type="transmembrane region" description="Helical" evidence="1">
    <location>
        <begin position="57"/>
        <end position="74"/>
    </location>
</feature>
<organism evidence="3 4">
    <name type="scientific">Kibdelosporangium persicum</name>
    <dbReference type="NCBI Taxonomy" id="2698649"/>
    <lineage>
        <taxon>Bacteria</taxon>
        <taxon>Bacillati</taxon>
        <taxon>Actinomycetota</taxon>
        <taxon>Actinomycetes</taxon>
        <taxon>Pseudonocardiales</taxon>
        <taxon>Pseudonocardiaceae</taxon>
        <taxon>Kibdelosporangium</taxon>
    </lineage>
</organism>
<dbReference type="Pfam" id="PF00990">
    <property type="entry name" value="GGDEF"/>
    <property type="match status" value="1"/>
</dbReference>
<dbReference type="EMBL" id="JAAATY010000002">
    <property type="protein sequence ID" value="NRN63863.1"/>
    <property type="molecule type" value="Genomic_DNA"/>
</dbReference>
<dbReference type="NCBIfam" id="TIGR00254">
    <property type="entry name" value="GGDEF"/>
    <property type="match status" value="1"/>
</dbReference>
<feature type="domain" description="GGDEF" evidence="2">
    <location>
        <begin position="291"/>
        <end position="430"/>
    </location>
</feature>
<dbReference type="Proteomes" id="UP000763557">
    <property type="component" value="Unassembled WGS sequence"/>
</dbReference>